<dbReference type="Gene3D" id="3.80.10.10">
    <property type="entry name" value="Ribonuclease Inhibitor"/>
    <property type="match status" value="1"/>
</dbReference>
<reference evidence="1" key="1">
    <citation type="submission" date="2020-11" db="EMBL/GenBank/DDBJ databases">
        <authorList>
            <consortium name="DOE Joint Genome Institute"/>
            <person name="Ahrendt S."/>
            <person name="Riley R."/>
            <person name="Andreopoulos W."/>
            <person name="Labutti K."/>
            <person name="Pangilinan J."/>
            <person name="Ruiz-Duenas F.J."/>
            <person name="Barrasa J.M."/>
            <person name="Sanchez-Garcia M."/>
            <person name="Camarero S."/>
            <person name="Miyauchi S."/>
            <person name="Serrano A."/>
            <person name="Linde D."/>
            <person name="Babiker R."/>
            <person name="Drula E."/>
            <person name="Ayuso-Fernandez I."/>
            <person name="Pacheco R."/>
            <person name="Padilla G."/>
            <person name="Ferreira P."/>
            <person name="Barriuso J."/>
            <person name="Kellner H."/>
            <person name="Castanera R."/>
            <person name="Alfaro M."/>
            <person name="Ramirez L."/>
            <person name="Pisabarro A.G."/>
            <person name="Kuo A."/>
            <person name="Tritt A."/>
            <person name="Lipzen A."/>
            <person name="He G."/>
            <person name="Yan M."/>
            <person name="Ng V."/>
            <person name="Cullen D."/>
            <person name="Martin F."/>
            <person name="Rosso M.-N."/>
            <person name="Henrissat B."/>
            <person name="Hibbett D."/>
            <person name="Martinez A.T."/>
            <person name="Grigoriev I.V."/>
        </authorList>
    </citation>
    <scope>NUCLEOTIDE SEQUENCE</scope>
    <source>
        <strain evidence="1">CBS 247.69</strain>
    </source>
</reference>
<keyword evidence="2" id="KW-1185">Reference proteome</keyword>
<name>A0A9P5Y4Q5_9AGAR</name>
<dbReference type="InterPro" id="IPR032675">
    <property type="entry name" value="LRR_dom_sf"/>
</dbReference>
<dbReference type="AlphaFoldDB" id="A0A9P5Y4Q5"/>
<dbReference type="OrthoDB" id="3003884at2759"/>
<sequence>MRRGHEIFSAAYSDPSDLHLDHVKEQTTYANHQMHARNTWTSPFVKIPPEILSKIFSHCSETPTTICLPMIPGSYPWWLGQVCSGWREVLWSSPTTWNIDVSKPKTKDPKIYLQETIHEILSRTKGLISLRVDSYNSTHVSDLILSSSVRFVGLYLHTLPHSWFRTLLELPIGALHSLKCLDVSLDWRRGPVHENFIGVHQGLPNLRELGIGGDTPIDLYLPYLPLSQLTSLSIKCVSVSTVELHLILRHCTSLLEADIWITSIDHLDNQPEGTILSTLKSFSVTVYAYMDWNSLLSPLTLPSLQTLHCVGCPSPTFPQALTALFSRSKCSLLSLNIYPNADSSEDGPQNSDLVLLLQETPKLTTLAIRYLVSPPLIHAVHGGLLPRLQEGNWTLKPGGLNSLFDLLDIDLSQKFSGTLRITCLGGEGFSAVQHRYCRNYRAYETAGVNIVVTNLIGYDLRDGEGQPS</sequence>
<gene>
    <name evidence="1" type="ORF">BDZ94DRAFT_1322756</name>
</gene>
<evidence type="ECO:0000313" key="2">
    <source>
        <dbReference type="Proteomes" id="UP000807353"/>
    </source>
</evidence>
<dbReference type="EMBL" id="MU150274">
    <property type="protein sequence ID" value="KAF9462223.1"/>
    <property type="molecule type" value="Genomic_DNA"/>
</dbReference>
<comment type="caution">
    <text evidence="1">The sequence shown here is derived from an EMBL/GenBank/DDBJ whole genome shotgun (WGS) entry which is preliminary data.</text>
</comment>
<protein>
    <recommendedName>
        <fullName evidence="3">F-box domain-containing protein</fullName>
    </recommendedName>
</protein>
<dbReference type="SUPFAM" id="SSF52058">
    <property type="entry name" value="L domain-like"/>
    <property type="match status" value="1"/>
</dbReference>
<accession>A0A9P5Y4Q5</accession>
<dbReference type="Proteomes" id="UP000807353">
    <property type="component" value="Unassembled WGS sequence"/>
</dbReference>
<organism evidence="1 2">
    <name type="scientific">Collybia nuda</name>
    <dbReference type="NCBI Taxonomy" id="64659"/>
    <lineage>
        <taxon>Eukaryota</taxon>
        <taxon>Fungi</taxon>
        <taxon>Dikarya</taxon>
        <taxon>Basidiomycota</taxon>
        <taxon>Agaricomycotina</taxon>
        <taxon>Agaricomycetes</taxon>
        <taxon>Agaricomycetidae</taxon>
        <taxon>Agaricales</taxon>
        <taxon>Tricholomatineae</taxon>
        <taxon>Clitocybaceae</taxon>
        <taxon>Collybia</taxon>
    </lineage>
</organism>
<evidence type="ECO:0000313" key="1">
    <source>
        <dbReference type="EMBL" id="KAF9462223.1"/>
    </source>
</evidence>
<evidence type="ECO:0008006" key="3">
    <source>
        <dbReference type="Google" id="ProtNLM"/>
    </source>
</evidence>
<proteinExistence type="predicted"/>